<keyword evidence="1" id="KW-1133">Transmembrane helix</keyword>
<gene>
    <name evidence="2" type="ORF">CPT_Matisse239</name>
</gene>
<name>A0A0K1LQS4_9CAUD</name>
<dbReference type="RefSeq" id="YP_009194483.1">
    <property type="nucleotide sequence ID" value="NC_028750.1"/>
</dbReference>
<reference evidence="2 3" key="1">
    <citation type="journal article" date="2015" name="Genome Announc.">
        <title>Complete Genome Sequence of Carbapenemase-Producing Klebsiella pneumoniae Myophage Matisse.</title>
        <authorList>
            <person name="Provasek V.E."/>
            <person name="Lessor L.E."/>
            <person name="Cahill J.L."/>
            <person name="Rasche E.S."/>
            <person name="Kuty Everett G.F."/>
        </authorList>
    </citation>
    <scope>NUCLEOTIDE SEQUENCE [LARGE SCALE GENOMIC DNA]</scope>
</reference>
<keyword evidence="1" id="KW-0812">Transmembrane</keyword>
<keyword evidence="1" id="KW-0472">Membrane</keyword>
<dbReference type="GeneID" id="26613422"/>
<dbReference type="Proteomes" id="UP000203408">
    <property type="component" value="Segment"/>
</dbReference>
<protein>
    <submittedName>
        <fullName evidence="2">Uncharacterized protein</fullName>
    </submittedName>
</protein>
<dbReference type="EMBL" id="KT001918">
    <property type="protein sequence ID" value="AKU44543.1"/>
    <property type="molecule type" value="Genomic_DNA"/>
</dbReference>
<accession>A0A0K1LQS4</accession>
<sequence length="58" mass="6474">MNDKVLAYLVFLLGYRLEVMGAYSSMYGDLTAIWMVGLGVAFTFLSFAIVNESEKDIV</sequence>
<keyword evidence="3" id="KW-1185">Reference proteome</keyword>
<evidence type="ECO:0000256" key="1">
    <source>
        <dbReference type="SAM" id="Phobius"/>
    </source>
</evidence>
<dbReference type="KEGG" id="vg:26613422"/>
<evidence type="ECO:0000313" key="2">
    <source>
        <dbReference type="EMBL" id="AKU44543.1"/>
    </source>
</evidence>
<feature type="transmembrane region" description="Helical" evidence="1">
    <location>
        <begin position="31"/>
        <end position="50"/>
    </location>
</feature>
<evidence type="ECO:0000313" key="3">
    <source>
        <dbReference type="Proteomes" id="UP000203408"/>
    </source>
</evidence>
<organism evidence="2 3">
    <name type="scientific">Klebsiella phage Matisse</name>
    <dbReference type="NCBI Taxonomy" id="1675607"/>
    <lineage>
        <taxon>Viruses</taxon>
        <taxon>Duplodnaviria</taxon>
        <taxon>Heunggongvirae</taxon>
        <taxon>Uroviricota</taxon>
        <taxon>Caudoviricetes</taxon>
        <taxon>Pantevenvirales</taxon>
        <taxon>Straboviridae</taxon>
        <taxon>Slopekvirus</taxon>
        <taxon>Slopekvirus matisse</taxon>
    </lineage>
</organism>
<proteinExistence type="predicted"/>